<dbReference type="RefSeq" id="YP_009217215.1">
    <property type="nucleotide sequence ID" value="NC_028999.1"/>
</dbReference>
<dbReference type="InterPro" id="IPR057920">
    <property type="entry name" value="PhiKZ_MCP"/>
</dbReference>
<gene>
    <name evidence="1" type="primary">136</name>
</gene>
<reference evidence="1 2" key="1">
    <citation type="journal article" date="2011" name="Microbiology">
        <title>The Pseudomonas aeruginosa generalized transducing phage phiPA3 is a new member of the phiKZ-like group of 'jumbo' phages, and infects model laboratory strains and clinical isolates from cystic fibrosis patients.</title>
        <authorList>
            <person name="Monson R."/>
            <person name="Foulds I."/>
            <person name="Foweraker J."/>
            <person name="Welch M."/>
            <person name="Salmond G.P."/>
        </authorList>
    </citation>
    <scope>NUCLEOTIDE SEQUENCE [LARGE SCALE GENOMIC DNA]</scope>
</reference>
<proteinExistence type="predicted"/>
<dbReference type="GeneID" id="26643664"/>
<organismHost>
    <name type="scientific">Pseudomonas aeruginosa</name>
    <dbReference type="NCBI Taxonomy" id="287"/>
</organismHost>
<accession>F8SK09</accession>
<name>F8SK09_BPPA3</name>
<dbReference type="Pfam" id="PF25620">
    <property type="entry name" value="PhiKZ_MCP"/>
    <property type="match status" value="1"/>
</dbReference>
<dbReference type="SMR" id="F8SK09"/>
<protein>
    <submittedName>
        <fullName evidence="1">Major capsid protein</fullName>
    </submittedName>
</protein>
<organism evidence="1 2">
    <name type="scientific">Pseudomonas phage PhiPA3</name>
    <name type="common">Pseudomonas aeruginosa phage PhiPA3</name>
    <dbReference type="NCBI Taxonomy" id="998086"/>
    <lineage>
        <taxon>Viruses</taxon>
        <taxon>Duplodnaviria</taxon>
        <taxon>Heunggongvirae</taxon>
        <taxon>Uroviricota</taxon>
        <taxon>Caudoviricetes</taxon>
        <taxon>Chimalliviridae</taxon>
        <taxon>Miltoncavirus</taxon>
        <taxon>Miltoncavirus PhiPA3</taxon>
    </lineage>
</organism>
<evidence type="ECO:0000313" key="1">
    <source>
        <dbReference type="EMBL" id="AEH03559.1"/>
    </source>
</evidence>
<sequence length="747" mass="82847">MKQLKDLFKVNGDSSRTTFGLEEFVGHLTKEVDFADSIFDAGTGLVKSIGNEAFGENAEEQSAASSLYKRLQSMASNYGFEAFQADPSLSQAQIREQIRVTGNQLAAGTLAAIACTDQTAYIKALRKVSVESVSNDKNVVNVQHRFDGPAGSLQVFENGVGLENYNEKSQRDFRVVTVGYNLAASRQDEFAERIYPTTVINPIEGGVVQVLPYIAVMKDVYHAVSGQKLQNEEVNMVEAYRDPSILDDECTALIPSIDPAGTNLKFFIDPTLVAPTTVVNEQNMSVETAPLKPGIKIDLIGNSNASLLINKGMLDISDTIDPAGRLKALYVKFQGKVIKFAVDRLPRAVFQPDLVGDTRGAKIDFWSDDLTVSAITRTVDQTQTAAMQELEQRKWVLRLSMQFSGHISTSRGDSRFTVGEVSVDRITDEDRRNVSLETGAGKTLVDSITDLEIVGFDLDTRFTNTNRRQRGHLLQTRALQFRHPIPMHAPVTLPLSTMDEEGPGEVVKALTVNTNIRNSNNAVKRLLNYLAQLKEVTANGFDRPQFGAVEGALSAVMRPTYRYKELHLPDVIDTLKSQDRWEDVCSAILNAVKGELFPAYRESNIEAAFRVISGNQDERPMFLFCSDKEIANYLMTKGDDRTLGAYLEYDLVSTNNELFDSKLVVIPTRKNPQENDILSFGQFFYVSTVIADLPITRGGQQVTREIAAIPFNLHVNNIPFALEFKITGFQEVMGESQWNKTVASLKP</sequence>
<dbReference type="EMBL" id="HQ630627">
    <property type="protein sequence ID" value="AEH03559.1"/>
    <property type="molecule type" value="Genomic_DNA"/>
</dbReference>
<dbReference type="Proteomes" id="UP000008388">
    <property type="component" value="Segment"/>
</dbReference>
<keyword evidence="2" id="KW-1185">Reference proteome</keyword>
<dbReference type="OrthoDB" id="2084at10239"/>
<evidence type="ECO:0000313" key="2">
    <source>
        <dbReference type="Proteomes" id="UP000008388"/>
    </source>
</evidence>
<dbReference type="KEGG" id="vg:26643664"/>